<name>A0A7X6FT89_9HYPH</name>
<accession>A0A7X6FT89</accession>
<reference evidence="1 2" key="1">
    <citation type="submission" date="2020-04" db="EMBL/GenBank/DDBJ databases">
        <title>Whole genome sequencing of clinical and environmental type strains of Ochrobactrum.</title>
        <authorList>
            <person name="Dharne M."/>
        </authorList>
    </citation>
    <scope>NUCLEOTIDE SEQUENCE [LARGE SCALE GENOMIC DNA]</scope>
    <source>
        <strain evidence="1 2">DSM 13340</strain>
    </source>
</reference>
<gene>
    <name evidence="1" type="ORF">HGG76_27600</name>
</gene>
<protein>
    <submittedName>
        <fullName evidence="1">Uncharacterized protein</fullName>
    </submittedName>
</protein>
<evidence type="ECO:0000313" key="1">
    <source>
        <dbReference type="EMBL" id="NKW11363.1"/>
    </source>
</evidence>
<organism evidence="1 2">
    <name type="scientific">Brucella tritici</name>
    <dbReference type="NCBI Taxonomy" id="94626"/>
    <lineage>
        <taxon>Bacteria</taxon>
        <taxon>Pseudomonadati</taxon>
        <taxon>Pseudomonadota</taxon>
        <taxon>Alphaproteobacteria</taxon>
        <taxon>Hyphomicrobiales</taxon>
        <taxon>Brucellaceae</taxon>
        <taxon>Brucella/Ochrobactrum group</taxon>
        <taxon>Brucella</taxon>
    </lineage>
</organism>
<comment type="caution">
    <text evidence="1">The sequence shown here is derived from an EMBL/GenBank/DDBJ whole genome shotgun (WGS) entry which is preliminary data.</text>
</comment>
<evidence type="ECO:0000313" key="2">
    <source>
        <dbReference type="Proteomes" id="UP000558475"/>
    </source>
</evidence>
<proteinExistence type="predicted"/>
<sequence length="75" mass="8549">MHDRYLGLADDLDVPAIPFPELAKEIQDHINDSCAEFLIPEVLVAVLRQNSKPFAYRFEYVNGNTKTNLFALPSR</sequence>
<dbReference type="EMBL" id="JAAXZB010000005">
    <property type="protein sequence ID" value="NKW11363.1"/>
    <property type="molecule type" value="Genomic_DNA"/>
</dbReference>
<dbReference type="AlphaFoldDB" id="A0A7X6FT89"/>
<dbReference type="Proteomes" id="UP000558475">
    <property type="component" value="Unassembled WGS sequence"/>
</dbReference>